<evidence type="ECO:0000313" key="2">
    <source>
        <dbReference type="Proteomes" id="UP001595698"/>
    </source>
</evidence>
<dbReference type="Proteomes" id="UP001595698">
    <property type="component" value="Unassembled WGS sequence"/>
</dbReference>
<protein>
    <recommendedName>
        <fullName evidence="3">Transcriptional regulator</fullName>
    </recommendedName>
</protein>
<evidence type="ECO:0008006" key="3">
    <source>
        <dbReference type="Google" id="ProtNLM"/>
    </source>
</evidence>
<sequence>MIPLIADLVALRRTAQIQGQELAHTLGLGASAGPSMVSRWESGQAIPVVGHVIGYAHAVGHQLVVVRDGEPAGALDEVLSDLAGLRTAAGLSRAVVAECLWITAPSVAHLERTAGPRTQLTSLLRYLGALGCTLALVPFEAVER</sequence>
<gene>
    <name evidence="1" type="ORF">ACFOYY_08740</name>
</gene>
<dbReference type="Gene3D" id="1.10.260.40">
    <property type="entry name" value="lambda repressor-like DNA-binding domains"/>
    <property type="match status" value="1"/>
</dbReference>
<reference evidence="2" key="1">
    <citation type="journal article" date="2019" name="Int. J. Syst. Evol. Microbiol.">
        <title>The Global Catalogue of Microorganisms (GCM) 10K type strain sequencing project: providing services to taxonomists for standard genome sequencing and annotation.</title>
        <authorList>
            <consortium name="The Broad Institute Genomics Platform"/>
            <consortium name="The Broad Institute Genome Sequencing Center for Infectious Disease"/>
            <person name="Wu L."/>
            <person name="Ma J."/>
        </authorList>
    </citation>
    <scope>NUCLEOTIDE SEQUENCE [LARGE SCALE GENOMIC DNA]</scope>
    <source>
        <strain evidence="2">TBRC 7912</strain>
    </source>
</reference>
<dbReference type="RefSeq" id="WP_386189189.1">
    <property type="nucleotide sequence ID" value="NZ_JBHSBC010000008.1"/>
</dbReference>
<dbReference type="EMBL" id="JBHSBC010000008">
    <property type="protein sequence ID" value="MFC3980203.1"/>
    <property type="molecule type" value="Genomic_DNA"/>
</dbReference>
<keyword evidence="2" id="KW-1185">Reference proteome</keyword>
<accession>A0ABV8EV36</accession>
<comment type="caution">
    <text evidence="1">The sequence shown here is derived from an EMBL/GenBank/DDBJ whole genome shotgun (WGS) entry which is preliminary data.</text>
</comment>
<evidence type="ECO:0000313" key="1">
    <source>
        <dbReference type="EMBL" id="MFC3980203.1"/>
    </source>
</evidence>
<dbReference type="InterPro" id="IPR010982">
    <property type="entry name" value="Lambda_DNA-bd_dom_sf"/>
</dbReference>
<organism evidence="1 2">
    <name type="scientific">Streptosporangium jomthongense</name>
    <dbReference type="NCBI Taxonomy" id="1193683"/>
    <lineage>
        <taxon>Bacteria</taxon>
        <taxon>Bacillati</taxon>
        <taxon>Actinomycetota</taxon>
        <taxon>Actinomycetes</taxon>
        <taxon>Streptosporangiales</taxon>
        <taxon>Streptosporangiaceae</taxon>
        <taxon>Streptosporangium</taxon>
    </lineage>
</organism>
<proteinExistence type="predicted"/>
<name>A0ABV8EV36_9ACTN</name>
<dbReference type="SUPFAM" id="SSF47413">
    <property type="entry name" value="lambda repressor-like DNA-binding domains"/>
    <property type="match status" value="1"/>
</dbReference>